<dbReference type="RefSeq" id="WP_231923917.1">
    <property type="nucleotide sequence ID" value="NZ_AP017315.1"/>
</dbReference>
<dbReference type="GO" id="GO:0009294">
    <property type="term" value="P:DNA-mediated transformation"/>
    <property type="evidence" value="ECO:0007669"/>
    <property type="project" value="InterPro"/>
</dbReference>
<dbReference type="KEGG" id="malk:MalAC0309_2038"/>
<reference evidence="5" key="1">
    <citation type="submission" date="2015-12" db="EMBL/GenBank/DDBJ databases">
        <authorList>
            <person name="Shamseldin A."/>
            <person name="Moawad H."/>
            <person name="Abd El-Rahim W.M."/>
            <person name="Sadowsky M.J."/>
        </authorList>
    </citation>
    <scope>NUCLEOTIDE SEQUENCE [LARGE SCALE GENOMIC DNA]</scope>
    <source>
        <strain evidence="5">JAM AC0309</strain>
    </source>
</reference>
<dbReference type="PANTHER" id="PTHR43022:SF1">
    <property type="entry name" value="PROTEIN SMF"/>
    <property type="match status" value="1"/>
</dbReference>
<proteinExistence type="inferred from homology"/>
<dbReference type="SUPFAM" id="SSF102405">
    <property type="entry name" value="MCP/YpsA-like"/>
    <property type="match status" value="1"/>
</dbReference>
<protein>
    <submittedName>
        <fullName evidence="4">DNA processing factor</fullName>
    </submittedName>
</protein>
<name>A0A0U4NXE2_9MICO</name>
<organism evidence="4 5">
    <name type="scientific">Microcella alkaliphila</name>
    <dbReference type="NCBI Taxonomy" id="279828"/>
    <lineage>
        <taxon>Bacteria</taxon>
        <taxon>Bacillati</taxon>
        <taxon>Actinomycetota</taxon>
        <taxon>Actinomycetes</taxon>
        <taxon>Micrococcales</taxon>
        <taxon>Microbacteriaceae</taxon>
        <taxon>Microcella</taxon>
    </lineage>
</organism>
<feature type="region of interest" description="Disordered" evidence="2">
    <location>
        <begin position="352"/>
        <end position="378"/>
    </location>
</feature>
<dbReference type="Pfam" id="PF02481">
    <property type="entry name" value="DNA_processg_A"/>
    <property type="match status" value="1"/>
</dbReference>
<dbReference type="Proteomes" id="UP000218965">
    <property type="component" value="Chromosome"/>
</dbReference>
<feature type="domain" description="Smf/DprA SLOG" evidence="3">
    <location>
        <begin position="118"/>
        <end position="327"/>
    </location>
</feature>
<evidence type="ECO:0000259" key="3">
    <source>
        <dbReference type="Pfam" id="PF02481"/>
    </source>
</evidence>
<reference evidence="4 5" key="2">
    <citation type="submission" date="2016-01" db="EMBL/GenBank/DDBJ databases">
        <title>Microcella alkaliphila JAM AC0309 whole genome shotgun sequence.</title>
        <authorList>
            <person name="Kurata A."/>
            <person name="Hirose Y."/>
            <person name="Kishimoto N."/>
            <person name="Kobayashi T."/>
        </authorList>
    </citation>
    <scope>NUCLEOTIDE SEQUENCE [LARGE SCALE GENOMIC DNA]</scope>
    <source>
        <strain evidence="4 5">JAM AC0309</strain>
    </source>
</reference>
<evidence type="ECO:0000313" key="5">
    <source>
        <dbReference type="Proteomes" id="UP000218965"/>
    </source>
</evidence>
<comment type="similarity">
    <text evidence="1">Belongs to the DprA/Smf family.</text>
</comment>
<dbReference type="NCBIfam" id="TIGR00732">
    <property type="entry name" value="dprA"/>
    <property type="match status" value="1"/>
</dbReference>
<evidence type="ECO:0000256" key="2">
    <source>
        <dbReference type="SAM" id="MobiDB-lite"/>
    </source>
</evidence>
<gene>
    <name evidence="4" type="ORF">MalAC0309_2038</name>
</gene>
<accession>A0A0U4NXE2</accession>
<evidence type="ECO:0000313" key="4">
    <source>
        <dbReference type="EMBL" id="BAU32883.1"/>
    </source>
</evidence>
<dbReference type="AlphaFoldDB" id="A0A0U4NXE2"/>
<feature type="region of interest" description="Disordered" evidence="2">
    <location>
        <begin position="418"/>
        <end position="448"/>
    </location>
</feature>
<dbReference type="InterPro" id="IPR003488">
    <property type="entry name" value="DprA"/>
</dbReference>
<dbReference type="InterPro" id="IPR057666">
    <property type="entry name" value="DrpA_SLOG"/>
</dbReference>
<evidence type="ECO:0000256" key="1">
    <source>
        <dbReference type="ARBA" id="ARBA00006525"/>
    </source>
</evidence>
<dbReference type="PANTHER" id="PTHR43022">
    <property type="entry name" value="PROTEIN SMF"/>
    <property type="match status" value="1"/>
</dbReference>
<sequence>MSGGAWRIPDAQLDALLEGVGRAVGSAEERDDLIARALWHVVAEPGDAAVGALADGAGLAASARALVDGADPGVLMRLSRGELSAEAAATALRRWTPRLRADDVVRALDIAGRVDARMLAPDDDAWPDDLAVLGPHRPHLLWVRGNAALLRAPGVALVGARAATGYGEHVAMELAAGLCSRDIVVVSGGAYGIDGAAHRAALAAQGDTIAVLAGGADRLYPSGHDALLRRIIERGAVVSETPAGTPPTRWRFLQRNRLIAALSEAVVVVEAGHRSGALNTAHHAATAGIPLGVVPGPITSAASAGCHRLLREAAAQCITSIGDIIELAFGGLDQRTDDARLRFDAVGIGGAGTHGAAREEAARRRHERGGGSSATRVADALRPRRWQSVDELARASGLAVADVQAALGLLQFDDRAIESESGHWRRPSPKQQGHKPETPSPKGGSMRA</sequence>
<dbReference type="Gene3D" id="3.40.50.450">
    <property type="match status" value="1"/>
</dbReference>
<dbReference type="Gene3D" id="1.10.10.10">
    <property type="entry name" value="Winged helix-like DNA-binding domain superfamily/Winged helix DNA-binding domain"/>
    <property type="match status" value="1"/>
</dbReference>
<dbReference type="EMBL" id="AP017315">
    <property type="protein sequence ID" value="BAU32883.1"/>
    <property type="molecule type" value="Genomic_DNA"/>
</dbReference>
<dbReference type="InterPro" id="IPR036388">
    <property type="entry name" value="WH-like_DNA-bd_sf"/>
</dbReference>